<dbReference type="InterPro" id="IPR025510">
    <property type="entry name" value="DUF4397"/>
</dbReference>
<protein>
    <submittedName>
        <fullName evidence="3">DUF4397 domain-containing protein</fullName>
    </submittedName>
</protein>
<gene>
    <name evidence="3" type="ORF">H8S84_08605</name>
</gene>
<dbReference type="RefSeq" id="WP_187066918.1">
    <property type="nucleotide sequence ID" value="NZ_JACRVF010000002.1"/>
</dbReference>
<dbReference type="AlphaFoldDB" id="A0A923N6Y9"/>
<dbReference type="Pfam" id="PF14344">
    <property type="entry name" value="DUF4397"/>
    <property type="match status" value="1"/>
</dbReference>
<keyword evidence="4" id="KW-1185">Reference proteome</keyword>
<organism evidence="3 4">
    <name type="scientific">Pontibacter cellulosilyticus</name>
    <dbReference type="NCBI Taxonomy" id="1720253"/>
    <lineage>
        <taxon>Bacteria</taxon>
        <taxon>Pseudomonadati</taxon>
        <taxon>Bacteroidota</taxon>
        <taxon>Cytophagia</taxon>
        <taxon>Cytophagales</taxon>
        <taxon>Hymenobacteraceae</taxon>
        <taxon>Pontibacter</taxon>
    </lineage>
</organism>
<proteinExistence type="predicted"/>
<feature type="signal peptide" evidence="1">
    <location>
        <begin position="1"/>
        <end position="19"/>
    </location>
</feature>
<dbReference type="EMBL" id="JACRVF010000002">
    <property type="protein sequence ID" value="MBC5992892.1"/>
    <property type="molecule type" value="Genomic_DNA"/>
</dbReference>
<evidence type="ECO:0000256" key="1">
    <source>
        <dbReference type="SAM" id="SignalP"/>
    </source>
</evidence>
<evidence type="ECO:0000313" key="3">
    <source>
        <dbReference type="EMBL" id="MBC5992892.1"/>
    </source>
</evidence>
<feature type="chain" id="PRO_5037460354" evidence="1">
    <location>
        <begin position="20"/>
        <end position="230"/>
    </location>
</feature>
<evidence type="ECO:0000259" key="2">
    <source>
        <dbReference type="Pfam" id="PF14344"/>
    </source>
</evidence>
<keyword evidence="1" id="KW-0732">Signal</keyword>
<dbReference type="PROSITE" id="PS51257">
    <property type="entry name" value="PROKAR_LIPOPROTEIN"/>
    <property type="match status" value="1"/>
</dbReference>
<name>A0A923N6Y9_9BACT</name>
<feature type="domain" description="DUF4397" evidence="2">
    <location>
        <begin position="34"/>
        <end position="151"/>
    </location>
</feature>
<comment type="caution">
    <text evidence="3">The sequence shown here is derived from an EMBL/GenBank/DDBJ whole genome shotgun (WGS) entry which is preliminary data.</text>
</comment>
<evidence type="ECO:0000313" key="4">
    <source>
        <dbReference type="Proteomes" id="UP000603640"/>
    </source>
</evidence>
<dbReference type="Proteomes" id="UP000603640">
    <property type="component" value="Unassembled WGS sequence"/>
</dbReference>
<accession>A0A923N6Y9</accession>
<reference evidence="3" key="1">
    <citation type="submission" date="2020-08" db="EMBL/GenBank/DDBJ databases">
        <title>Pontibacter sp. SD6 16S ribosomal RNA gene Genome sequencing and assembly.</title>
        <authorList>
            <person name="Kang M."/>
        </authorList>
    </citation>
    <scope>NUCLEOTIDE SEQUENCE</scope>
    <source>
        <strain evidence="3">SD6</strain>
    </source>
</reference>
<sequence length="230" mass="24201">MKKSLKILLLAVLPTVFLAACDDDDDLDLQDDNAQVMVVHASPNAPAVDLYVDDAKVNATALNYPNNTGYLEVESGSRNFKVTLAGASAGSAVINATVPLEEDQAYSVFAVNTLSNIEALVLEDDLTEPASGKAHVRFVHLSPDAPAVDIAVQNGPVLFSNIQFKGSTAFVPVDAGNYTLEVRPTGSSTAVLTPQVQLTNGAIYTIFAKGFLTPPANNNNTLGAEVIVNN</sequence>